<evidence type="ECO:0000256" key="5">
    <source>
        <dbReference type="ARBA" id="ARBA00023128"/>
    </source>
</evidence>
<proteinExistence type="inferred from homology"/>
<comment type="similarity">
    <text evidence="3">Belongs to the HscB family.</text>
</comment>
<dbReference type="SMART" id="SM00271">
    <property type="entry name" value="DnaJ"/>
    <property type="match status" value="1"/>
</dbReference>
<dbReference type="Pfam" id="PF00226">
    <property type="entry name" value="DnaJ"/>
    <property type="match status" value="1"/>
</dbReference>
<dbReference type="FunFam" id="1.20.1280.20:FF:000002">
    <property type="entry name" value="HscB mitochondrial iron-sulfur cluster co-chaperone"/>
    <property type="match status" value="1"/>
</dbReference>
<dbReference type="PANTHER" id="PTHR14021">
    <property type="entry name" value="IRON-SULFUR CLUSTER CO-CHAPERONE PROTEIN HSCB"/>
    <property type="match status" value="1"/>
</dbReference>
<dbReference type="GO" id="GO:0051087">
    <property type="term" value="F:protein-folding chaperone binding"/>
    <property type="evidence" value="ECO:0007669"/>
    <property type="project" value="InterPro"/>
</dbReference>
<accession>W9S671</accession>
<dbReference type="PANTHER" id="PTHR14021:SF15">
    <property type="entry name" value="IRON-SULFUR CLUSTER CO-CHAPERONE PROTEIN HSCB"/>
    <property type="match status" value="1"/>
</dbReference>
<dbReference type="Pfam" id="PF07743">
    <property type="entry name" value="HSCB_C"/>
    <property type="match status" value="1"/>
</dbReference>
<sequence length="266" mass="30659">MLRQRLWTPLSSAVLRRALSSTIEFSAGAQSRSRFSPCSDNSRLFFLPSGRPDFLGKFQFSGKNFLSSQTALNLDAKCWNCNAAAEAALFLFCPSCRCIQPVDQSVDYFQIFGLEKKYNVEDDNLEGKYKNWQKKLHPDLVHSKSEKEREYAAEQSARVIDAYRTLSKPLSRAIYIMKLEGVNVDEEETISDFEFLTEMMEIREAVEEAADSQALNQIRSEMQEKVKNWSDLFANAFQNRNFGEAVKATRRMTYYERAIEEIVKKL</sequence>
<dbReference type="NCBIfam" id="TIGR00714">
    <property type="entry name" value="hscB"/>
    <property type="match status" value="1"/>
</dbReference>
<dbReference type="AlphaFoldDB" id="W9S671"/>
<name>W9S671_9ROSA</name>
<dbReference type="Proteomes" id="UP000030645">
    <property type="component" value="Unassembled WGS sequence"/>
</dbReference>
<dbReference type="GO" id="GO:0044571">
    <property type="term" value="P:[2Fe-2S] cluster assembly"/>
    <property type="evidence" value="ECO:0007669"/>
    <property type="project" value="InterPro"/>
</dbReference>
<dbReference type="EMBL" id="KE345730">
    <property type="protein sequence ID" value="EXC12964.1"/>
    <property type="molecule type" value="Genomic_DNA"/>
</dbReference>
<dbReference type="SUPFAM" id="SSF46565">
    <property type="entry name" value="Chaperone J-domain"/>
    <property type="match status" value="1"/>
</dbReference>
<evidence type="ECO:0000313" key="8">
    <source>
        <dbReference type="EMBL" id="EXC12964.1"/>
    </source>
</evidence>
<gene>
    <name evidence="8" type="ORF">L484_016894</name>
</gene>
<dbReference type="GO" id="GO:0001671">
    <property type="term" value="F:ATPase activator activity"/>
    <property type="evidence" value="ECO:0007669"/>
    <property type="project" value="InterPro"/>
</dbReference>
<evidence type="ECO:0000256" key="1">
    <source>
        <dbReference type="ARBA" id="ARBA00004173"/>
    </source>
</evidence>
<dbReference type="PROSITE" id="PS50076">
    <property type="entry name" value="DNAJ_2"/>
    <property type="match status" value="1"/>
</dbReference>
<organism evidence="8 9">
    <name type="scientific">Morus notabilis</name>
    <dbReference type="NCBI Taxonomy" id="981085"/>
    <lineage>
        <taxon>Eukaryota</taxon>
        <taxon>Viridiplantae</taxon>
        <taxon>Streptophyta</taxon>
        <taxon>Embryophyta</taxon>
        <taxon>Tracheophyta</taxon>
        <taxon>Spermatophyta</taxon>
        <taxon>Magnoliopsida</taxon>
        <taxon>eudicotyledons</taxon>
        <taxon>Gunneridae</taxon>
        <taxon>Pentapetalae</taxon>
        <taxon>rosids</taxon>
        <taxon>fabids</taxon>
        <taxon>Rosales</taxon>
        <taxon>Moraceae</taxon>
        <taxon>Moreae</taxon>
        <taxon>Morus</taxon>
    </lineage>
</organism>
<keyword evidence="4" id="KW-0963">Cytoplasm</keyword>
<evidence type="ECO:0000256" key="3">
    <source>
        <dbReference type="ARBA" id="ARBA00010476"/>
    </source>
</evidence>
<dbReference type="GO" id="GO:0005739">
    <property type="term" value="C:mitochondrion"/>
    <property type="evidence" value="ECO:0007669"/>
    <property type="project" value="UniProtKB-SubCell"/>
</dbReference>
<dbReference type="InterPro" id="IPR036869">
    <property type="entry name" value="J_dom_sf"/>
</dbReference>
<dbReference type="InterPro" id="IPR004640">
    <property type="entry name" value="HscB"/>
</dbReference>
<dbReference type="Gene3D" id="1.10.287.110">
    <property type="entry name" value="DnaJ domain"/>
    <property type="match status" value="1"/>
</dbReference>
<keyword evidence="9" id="KW-1185">Reference proteome</keyword>
<protein>
    <submittedName>
        <fullName evidence="8">Iron-sulfur cluster co-chaperone protein HscB</fullName>
    </submittedName>
</protein>
<dbReference type="CDD" id="cd06257">
    <property type="entry name" value="DnaJ"/>
    <property type="match status" value="1"/>
</dbReference>
<dbReference type="STRING" id="981085.W9S671"/>
<reference evidence="9" key="1">
    <citation type="submission" date="2013-01" db="EMBL/GenBank/DDBJ databases">
        <title>Draft Genome Sequence of a Mulberry Tree, Morus notabilis C.K. Schneid.</title>
        <authorList>
            <person name="He N."/>
            <person name="Zhao S."/>
        </authorList>
    </citation>
    <scope>NUCLEOTIDE SEQUENCE</scope>
</reference>
<feature type="domain" description="J" evidence="7">
    <location>
        <begin position="107"/>
        <end position="179"/>
    </location>
</feature>
<dbReference type="HAMAP" id="MF_00682">
    <property type="entry name" value="HscB"/>
    <property type="match status" value="1"/>
</dbReference>
<evidence type="ECO:0000256" key="6">
    <source>
        <dbReference type="ARBA" id="ARBA00023186"/>
    </source>
</evidence>
<dbReference type="GO" id="GO:0051259">
    <property type="term" value="P:protein complex oligomerization"/>
    <property type="evidence" value="ECO:0007669"/>
    <property type="project" value="InterPro"/>
</dbReference>
<keyword evidence="6" id="KW-0143">Chaperone</keyword>
<dbReference type="SUPFAM" id="SSF47144">
    <property type="entry name" value="HSC20 (HSCB), C-terminal oligomerisation domain"/>
    <property type="match status" value="1"/>
</dbReference>
<keyword evidence="5" id="KW-0496">Mitochondrion</keyword>
<evidence type="ECO:0000259" key="7">
    <source>
        <dbReference type="PROSITE" id="PS50076"/>
    </source>
</evidence>
<evidence type="ECO:0000256" key="2">
    <source>
        <dbReference type="ARBA" id="ARBA00004496"/>
    </source>
</evidence>
<dbReference type="InterPro" id="IPR001623">
    <property type="entry name" value="DnaJ_domain"/>
</dbReference>
<dbReference type="OrthoDB" id="448954at2759"/>
<evidence type="ECO:0000313" key="9">
    <source>
        <dbReference type="Proteomes" id="UP000030645"/>
    </source>
</evidence>
<dbReference type="KEGG" id="mnt:21399920"/>
<dbReference type="FunFam" id="1.10.287.110:FF:000082">
    <property type="entry name" value="Iron-sulfur cluster co-chaperone protein HscB, mitochondrial"/>
    <property type="match status" value="1"/>
</dbReference>
<evidence type="ECO:0000256" key="4">
    <source>
        <dbReference type="ARBA" id="ARBA00022490"/>
    </source>
</evidence>
<dbReference type="InterPro" id="IPR036386">
    <property type="entry name" value="HscB_C_sf"/>
</dbReference>
<comment type="subcellular location">
    <subcellularLocation>
        <location evidence="2">Cytoplasm</location>
    </subcellularLocation>
    <subcellularLocation>
        <location evidence="1">Mitochondrion</location>
    </subcellularLocation>
</comment>
<dbReference type="eggNOG" id="KOG3192">
    <property type="taxonomic scope" value="Eukaryota"/>
</dbReference>
<dbReference type="Gene3D" id="1.20.1280.20">
    <property type="entry name" value="HscB, C-terminal domain"/>
    <property type="match status" value="1"/>
</dbReference>
<dbReference type="InterPro" id="IPR009073">
    <property type="entry name" value="HscB_oligo_C"/>
</dbReference>